<dbReference type="OrthoDB" id="28178at2157"/>
<dbReference type="eggNOG" id="arCOG03774">
    <property type="taxonomic scope" value="Archaea"/>
</dbReference>
<dbReference type="STRING" id="1104324.P186_0648"/>
<dbReference type="EMBL" id="CP003098">
    <property type="protein sequence ID" value="AET32099.1"/>
    <property type="molecule type" value="Genomic_DNA"/>
</dbReference>
<name>G7VHS7_9CREN</name>
<dbReference type="HOGENOM" id="CLU_1017875_0_0_2"/>
<protein>
    <submittedName>
        <fullName evidence="1">Uncharacterized protein</fullName>
    </submittedName>
</protein>
<accession>G7VHS7</accession>
<dbReference type="Proteomes" id="UP000005867">
    <property type="component" value="Chromosome"/>
</dbReference>
<keyword evidence="2" id="KW-1185">Reference proteome</keyword>
<organism evidence="1 2">
    <name type="scientific">Pyrobaculum ferrireducens</name>
    <dbReference type="NCBI Taxonomy" id="1104324"/>
    <lineage>
        <taxon>Archaea</taxon>
        <taxon>Thermoproteota</taxon>
        <taxon>Thermoprotei</taxon>
        <taxon>Thermoproteales</taxon>
        <taxon>Thermoproteaceae</taxon>
        <taxon>Pyrobaculum</taxon>
    </lineage>
</organism>
<reference evidence="1 2" key="1">
    <citation type="journal article" date="2012" name="J. Bacteriol.">
        <title>Complete genome sequence of strain 1860, a crenarchaeon of the genus pyrobaculum able to grow with various electron acceptors.</title>
        <authorList>
            <person name="Mardanov A.V."/>
            <person name="Gumerov V.M."/>
            <person name="Slobodkina G.B."/>
            <person name="Beletsky A.V."/>
            <person name="Bonch-Osmolovskaya E.A."/>
            <person name="Ravin N.V."/>
            <person name="Skryabin K.G."/>
        </authorList>
    </citation>
    <scope>NUCLEOTIDE SEQUENCE [LARGE SCALE GENOMIC DNA]</scope>
    <source>
        <strain evidence="1 2">1860</strain>
    </source>
</reference>
<dbReference type="BioCyc" id="PSP1104324:GJSN-637-MONOMER"/>
<evidence type="ECO:0000313" key="2">
    <source>
        <dbReference type="Proteomes" id="UP000005867"/>
    </source>
</evidence>
<dbReference type="GeneID" id="11594913"/>
<dbReference type="AlphaFoldDB" id="G7VHS7"/>
<sequence>MIPRDDIILGILSSPPAALLLEIEEAKPMQRARPLFDFFSELGALQKKGDKYKRGRLEINLGEHSPISDAVSELFQHVAFPYLISGRRVGRLTPDLQRALYTYTSAYQALRIALTQDLLRYGGLTLVAGWFPCAFSSELMSIAGRDVVILEEREDIVALEMDRLSLIPLAPAPLGQELAAASFYAFEIAPLSNLDEVAEKYGKFNTAVVCGRGADLDKLGKVAEEVYYIATRDRPIALLNNALLNGLGLAAPSEELEKTLRKAQRQELGPFDVYILRGTGPT</sequence>
<proteinExistence type="predicted"/>
<dbReference type="RefSeq" id="WP_014287927.1">
    <property type="nucleotide sequence ID" value="NC_016645.1"/>
</dbReference>
<evidence type="ECO:0000313" key="1">
    <source>
        <dbReference type="EMBL" id="AET32099.1"/>
    </source>
</evidence>
<gene>
    <name evidence="1" type="ORF">P186_0648</name>
</gene>
<dbReference type="KEGG" id="pyr:P186_0648"/>